<reference evidence="6 7" key="1">
    <citation type="submission" date="2020-04" db="EMBL/GenBank/DDBJ databases">
        <title>MicrobeNet Type strains.</title>
        <authorList>
            <person name="Nicholson A.C."/>
        </authorList>
    </citation>
    <scope>NUCLEOTIDE SEQUENCE [LARGE SCALE GENOMIC DNA]</scope>
    <source>
        <strain evidence="6 7">ATCC BAA-788</strain>
    </source>
</reference>
<keyword evidence="2 6" id="KW-0808">Transferase</keyword>
<dbReference type="Pfam" id="PF13579">
    <property type="entry name" value="Glyco_trans_4_4"/>
    <property type="match status" value="1"/>
</dbReference>
<gene>
    <name evidence="6" type="ORF">HGA03_01095</name>
</gene>
<feature type="compositionally biased region" description="Low complexity" evidence="3">
    <location>
        <begin position="388"/>
        <end position="407"/>
    </location>
</feature>
<evidence type="ECO:0000313" key="6">
    <source>
        <dbReference type="EMBL" id="NKY21258.1"/>
    </source>
</evidence>
<dbReference type="InterPro" id="IPR001296">
    <property type="entry name" value="Glyco_trans_1"/>
</dbReference>
<organism evidence="6 7">
    <name type="scientific">Cellulomonas denverensis</name>
    <dbReference type="NCBI Taxonomy" id="264297"/>
    <lineage>
        <taxon>Bacteria</taxon>
        <taxon>Bacillati</taxon>
        <taxon>Actinomycetota</taxon>
        <taxon>Actinomycetes</taxon>
        <taxon>Micrococcales</taxon>
        <taxon>Cellulomonadaceae</taxon>
        <taxon>Cellulomonas</taxon>
    </lineage>
</organism>
<dbReference type="EMBL" id="JAAXOX010000001">
    <property type="protein sequence ID" value="NKY21258.1"/>
    <property type="molecule type" value="Genomic_DNA"/>
</dbReference>
<dbReference type="InterPro" id="IPR028098">
    <property type="entry name" value="Glyco_trans_4-like_N"/>
</dbReference>
<dbReference type="PANTHER" id="PTHR12526:SF636">
    <property type="entry name" value="BLL3647 PROTEIN"/>
    <property type="match status" value="1"/>
</dbReference>
<feature type="domain" description="Glycosyl transferase family 1" evidence="4">
    <location>
        <begin position="194"/>
        <end position="354"/>
    </location>
</feature>
<dbReference type="SUPFAM" id="SSF53756">
    <property type="entry name" value="UDP-Glycosyltransferase/glycogen phosphorylase"/>
    <property type="match status" value="1"/>
</dbReference>
<protein>
    <submittedName>
        <fullName evidence="6">Glycosyltransferase</fullName>
    </submittedName>
</protein>
<proteinExistence type="predicted"/>
<evidence type="ECO:0000259" key="5">
    <source>
        <dbReference type="Pfam" id="PF13579"/>
    </source>
</evidence>
<evidence type="ECO:0000313" key="7">
    <source>
        <dbReference type="Proteomes" id="UP000581206"/>
    </source>
</evidence>
<dbReference type="Gene3D" id="3.40.50.2000">
    <property type="entry name" value="Glycogen Phosphorylase B"/>
    <property type="match status" value="2"/>
</dbReference>
<evidence type="ECO:0000256" key="2">
    <source>
        <dbReference type="ARBA" id="ARBA00022679"/>
    </source>
</evidence>
<evidence type="ECO:0000256" key="1">
    <source>
        <dbReference type="ARBA" id="ARBA00022676"/>
    </source>
</evidence>
<dbReference type="GO" id="GO:0016757">
    <property type="term" value="F:glycosyltransferase activity"/>
    <property type="evidence" value="ECO:0007669"/>
    <property type="project" value="UniProtKB-KW"/>
</dbReference>
<dbReference type="PANTHER" id="PTHR12526">
    <property type="entry name" value="GLYCOSYLTRANSFERASE"/>
    <property type="match status" value="1"/>
</dbReference>
<dbReference type="Proteomes" id="UP000581206">
    <property type="component" value="Unassembled WGS sequence"/>
</dbReference>
<sequence length="407" mass="42663">MTPVRVVVLDHTAQTGGAELALLRTCAALDPARVDLTVVLFADGPLVGLLTAAGVRVRVLPLDPRVATSDRHAAGRVAALRSAARTLPFVWRLRRELRGAQVVHTTSLKADLIGLLAGRLAGRPVVWHVHDRIAADYLPGPVVRVLRLLARRAVTEVVVNSRATADTLLPLRRWTLAHPGLAPEQIGPDPAGRVPPEPPVVGIAGRISPTKGQLEFLAAARLLAGRYPQLRFRVIGAALFAEQEYADRVRAAAQDPVLAGRVEFTGWVADPGAELDRLSVMVHASPVPEPFGQVVAEAMARGVPVVATSGGGVDEIVRPDDGAPRGELVGAGDVAGLAAAVGRVLDDQRAAGDRARRAWAEVRRDYPVAATAAALTAVWERSARGRGPRASAAPGPTSSAAAAPAAR</sequence>
<feature type="region of interest" description="Disordered" evidence="3">
    <location>
        <begin position="379"/>
        <end position="407"/>
    </location>
</feature>
<feature type="domain" description="Glycosyltransferase subfamily 4-like N-terminal" evidence="5">
    <location>
        <begin position="16"/>
        <end position="169"/>
    </location>
</feature>
<accession>A0A7X6KSB2</accession>
<evidence type="ECO:0000259" key="4">
    <source>
        <dbReference type="Pfam" id="PF00534"/>
    </source>
</evidence>
<name>A0A7X6KSB2_9CELL</name>
<evidence type="ECO:0000256" key="3">
    <source>
        <dbReference type="SAM" id="MobiDB-lite"/>
    </source>
</evidence>
<dbReference type="AlphaFoldDB" id="A0A7X6KSB2"/>
<dbReference type="RefSeq" id="WP_168628374.1">
    <property type="nucleotide sequence ID" value="NZ_BONL01000003.1"/>
</dbReference>
<keyword evidence="1" id="KW-0328">Glycosyltransferase</keyword>
<comment type="caution">
    <text evidence="6">The sequence shown here is derived from an EMBL/GenBank/DDBJ whole genome shotgun (WGS) entry which is preliminary data.</text>
</comment>
<dbReference type="Pfam" id="PF00534">
    <property type="entry name" value="Glycos_transf_1"/>
    <property type="match status" value="1"/>
</dbReference>
<keyword evidence="7" id="KW-1185">Reference proteome</keyword>